<keyword evidence="1" id="KW-0175">Coiled coil</keyword>
<accession>A0A2H3J683</accession>
<evidence type="ECO:0000259" key="2">
    <source>
        <dbReference type="Pfam" id="PF25398"/>
    </source>
</evidence>
<reference evidence="3 4" key="1">
    <citation type="journal article" date="2012" name="Science">
        <title>The Paleozoic origin of enzymatic lignin decomposition reconstructed from 31 fungal genomes.</title>
        <authorList>
            <person name="Floudas D."/>
            <person name="Binder M."/>
            <person name="Riley R."/>
            <person name="Barry K."/>
            <person name="Blanchette R.A."/>
            <person name="Henrissat B."/>
            <person name="Martinez A.T."/>
            <person name="Otillar R."/>
            <person name="Spatafora J.W."/>
            <person name="Yadav J.S."/>
            <person name="Aerts A."/>
            <person name="Benoit I."/>
            <person name="Boyd A."/>
            <person name="Carlson A."/>
            <person name="Copeland A."/>
            <person name="Coutinho P.M."/>
            <person name="de Vries R.P."/>
            <person name="Ferreira P."/>
            <person name="Findley K."/>
            <person name="Foster B."/>
            <person name="Gaskell J."/>
            <person name="Glotzer D."/>
            <person name="Gorecki P."/>
            <person name="Heitman J."/>
            <person name="Hesse C."/>
            <person name="Hori C."/>
            <person name="Igarashi K."/>
            <person name="Jurgens J.A."/>
            <person name="Kallen N."/>
            <person name="Kersten P."/>
            <person name="Kohler A."/>
            <person name="Kuees U."/>
            <person name="Kumar T.K.A."/>
            <person name="Kuo A."/>
            <person name="LaButti K."/>
            <person name="Larrondo L.F."/>
            <person name="Lindquist E."/>
            <person name="Ling A."/>
            <person name="Lombard V."/>
            <person name="Lucas S."/>
            <person name="Lundell T."/>
            <person name="Martin R."/>
            <person name="McLaughlin D.J."/>
            <person name="Morgenstern I."/>
            <person name="Morin E."/>
            <person name="Murat C."/>
            <person name="Nagy L.G."/>
            <person name="Nolan M."/>
            <person name="Ohm R.A."/>
            <person name="Patyshakuliyeva A."/>
            <person name="Rokas A."/>
            <person name="Ruiz-Duenas F.J."/>
            <person name="Sabat G."/>
            <person name="Salamov A."/>
            <person name="Samejima M."/>
            <person name="Schmutz J."/>
            <person name="Slot J.C."/>
            <person name="St John F."/>
            <person name="Stenlid J."/>
            <person name="Sun H."/>
            <person name="Sun S."/>
            <person name="Syed K."/>
            <person name="Tsang A."/>
            <person name="Wiebenga A."/>
            <person name="Young D."/>
            <person name="Pisabarro A."/>
            <person name="Eastwood D.C."/>
            <person name="Martin F."/>
            <person name="Cullen D."/>
            <person name="Grigoriev I.V."/>
            <person name="Hibbett D.S."/>
        </authorList>
    </citation>
    <scope>NUCLEOTIDE SEQUENCE [LARGE SCALE GENOMIC DNA]</scope>
    <source>
        <strain evidence="3 4">MD-104</strain>
    </source>
</reference>
<dbReference type="AlphaFoldDB" id="A0A2H3J683"/>
<dbReference type="InterPro" id="IPR057476">
    <property type="entry name" value="Cux_N"/>
</dbReference>
<dbReference type="PANTHER" id="PTHR14043">
    <property type="entry name" value="CCAAT DISPLACEMENT PROTEIN-RELATED"/>
    <property type="match status" value="1"/>
</dbReference>
<sequence>MVGKKALTNCTKEFKKILDEEKLTAFKGLLKAYQTEVDSLTKHSKNAEDAFLNIYCQSTRPVSLLEAAIDQTVKVAKACELKAELQRMHINKSTSLKAVKKKAESHIKQLEQKEKVTQK</sequence>
<feature type="domain" description="Cux N-terminal" evidence="2">
    <location>
        <begin position="2"/>
        <end position="72"/>
    </location>
</feature>
<name>A0A2H3J683_WOLCO</name>
<protein>
    <recommendedName>
        <fullName evidence="2">Cux N-terminal domain-containing protein</fullName>
    </recommendedName>
</protein>
<dbReference type="OrthoDB" id="10257567at2759"/>
<organism evidence="3 4">
    <name type="scientific">Wolfiporia cocos (strain MD-104)</name>
    <name type="common">Brown rot fungus</name>
    <dbReference type="NCBI Taxonomy" id="742152"/>
    <lineage>
        <taxon>Eukaryota</taxon>
        <taxon>Fungi</taxon>
        <taxon>Dikarya</taxon>
        <taxon>Basidiomycota</taxon>
        <taxon>Agaricomycotina</taxon>
        <taxon>Agaricomycetes</taxon>
        <taxon>Polyporales</taxon>
        <taxon>Phaeolaceae</taxon>
        <taxon>Wolfiporia</taxon>
    </lineage>
</organism>
<dbReference type="PANTHER" id="PTHR14043:SF2">
    <property type="entry name" value="HOMEOBOX PROTEIN CUT"/>
    <property type="match status" value="1"/>
</dbReference>
<dbReference type="OMA" id="RMHINKS"/>
<keyword evidence="4" id="KW-1185">Reference proteome</keyword>
<dbReference type="Proteomes" id="UP000218811">
    <property type="component" value="Unassembled WGS sequence"/>
</dbReference>
<dbReference type="EMBL" id="KB467909">
    <property type="protein sequence ID" value="PCH37175.1"/>
    <property type="molecule type" value="Genomic_DNA"/>
</dbReference>
<dbReference type="STRING" id="742152.A0A2H3J683"/>
<proteinExistence type="predicted"/>
<evidence type="ECO:0000256" key="1">
    <source>
        <dbReference type="ARBA" id="ARBA00023054"/>
    </source>
</evidence>
<dbReference type="Pfam" id="PF25398">
    <property type="entry name" value="CUX1_N"/>
    <property type="match status" value="1"/>
</dbReference>
<gene>
    <name evidence="3" type="ORF">WOLCODRAFT_157878</name>
</gene>
<evidence type="ECO:0000313" key="4">
    <source>
        <dbReference type="Proteomes" id="UP000218811"/>
    </source>
</evidence>
<evidence type="ECO:0000313" key="3">
    <source>
        <dbReference type="EMBL" id="PCH37175.1"/>
    </source>
</evidence>